<keyword evidence="2" id="KW-1185">Reference proteome</keyword>
<reference evidence="2" key="1">
    <citation type="journal article" date="2019" name="MBio">
        <title>Comparative genomics for the elucidation of multidrug resistance (MDR) in Candida lusitaniae.</title>
        <authorList>
            <person name="Kannan A."/>
            <person name="Asner S.A."/>
            <person name="Trachsel E."/>
            <person name="Kelly S."/>
            <person name="Parker J."/>
            <person name="Sanglard D."/>
        </authorList>
    </citation>
    <scope>NUCLEOTIDE SEQUENCE [LARGE SCALE GENOMIC DNA]</scope>
    <source>
        <strain evidence="2">P1</strain>
    </source>
</reference>
<evidence type="ECO:0000313" key="2">
    <source>
        <dbReference type="Proteomes" id="UP000326582"/>
    </source>
</evidence>
<dbReference type="EMBL" id="CP038485">
    <property type="protein sequence ID" value="QFZ26799.1"/>
    <property type="molecule type" value="Genomic_DNA"/>
</dbReference>
<protein>
    <submittedName>
        <fullName evidence="1">Uncharacterized protein</fullName>
    </submittedName>
</protein>
<accession>A0ACD0WHM0</accession>
<organism evidence="1 2">
    <name type="scientific">Clavispora lusitaniae</name>
    <name type="common">Candida lusitaniae</name>
    <dbReference type="NCBI Taxonomy" id="36911"/>
    <lineage>
        <taxon>Eukaryota</taxon>
        <taxon>Fungi</taxon>
        <taxon>Dikarya</taxon>
        <taxon>Ascomycota</taxon>
        <taxon>Saccharomycotina</taxon>
        <taxon>Pichiomycetes</taxon>
        <taxon>Metschnikowiaceae</taxon>
        <taxon>Clavispora</taxon>
    </lineage>
</organism>
<sequence>MDTEEHQKGSKTPFGRVHTTWPICVAKSALWLSSHAKKTVFARKFYREEKKKAFGAAGHLTGKTNGVAI</sequence>
<proteinExistence type="predicted"/>
<name>A0ACD0WHM0_CLALS</name>
<gene>
    <name evidence="1" type="ORF">EJF14_20717</name>
</gene>
<dbReference type="Proteomes" id="UP000326582">
    <property type="component" value="Chromosome 2"/>
</dbReference>
<evidence type="ECO:0000313" key="1">
    <source>
        <dbReference type="EMBL" id="QFZ26799.1"/>
    </source>
</evidence>